<dbReference type="OrthoDB" id="5513217at2"/>
<evidence type="ECO:0000256" key="1">
    <source>
        <dbReference type="SAM" id="MobiDB-lite"/>
    </source>
</evidence>
<sequence length="204" mass="22390">MKNTVKVMSLTVLAVLLNACGNDKKSEVEANEDEKVVEQAMEMNEHKNDKETHSATEKSKTEPSELNIDDAALSFKYDTAAAVWGAYTKVKNALVASDGEVAKQEAANLAMIFSEDTAKLKAMAEGIATAESLEAQRKAFSQFSNAITRYFKETLSTGTLYKQHCPMAFDGKGADWFSDESEIRNPYFGDKMLNCGSVTETLTN</sequence>
<dbReference type="Pfam" id="PF11827">
    <property type="entry name" value="DUF3347"/>
    <property type="match status" value="1"/>
</dbReference>
<protein>
    <recommendedName>
        <fullName evidence="2">DUF3347 domain-containing protein</fullName>
    </recommendedName>
</protein>
<dbReference type="InterPro" id="IPR021782">
    <property type="entry name" value="DUF3347"/>
</dbReference>
<evidence type="ECO:0000313" key="3">
    <source>
        <dbReference type="EMBL" id="RXG15716.1"/>
    </source>
</evidence>
<keyword evidence="4" id="KW-1185">Reference proteome</keyword>
<accession>A0A4Q0NWK7</accession>
<organism evidence="3 4">
    <name type="scientific">Leeuwenhoekiella aestuarii</name>
    <dbReference type="NCBI Taxonomy" id="2249426"/>
    <lineage>
        <taxon>Bacteria</taxon>
        <taxon>Pseudomonadati</taxon>
        <taxon>Bacteroidota</taxon>
        <taxon>Flavobacteriia</taxon>
        <taxon>Flavobacteriales</taxon>
        <taxon>Flavobacteriaceae</taxon>
        <taxon>Leeuwenhoekiella</taxon>
    </lineage>
</organism>
<dbReference type="RefSeq" id="WP_128761270.1">
    <property type="nucleotide sequence ID" value="NZ_QOVI01000003.1"/>
</dbReference>
<dbReference type="AlphaFoldDB" id="A0A4Q0NWK7"/>
<gene>
    <name evidence="3" type="ORF">DSM04_103605</name>
</gene>
<reference evidence="3 4" key="1">
    <citation type="submission" date="2018-07" db="EMBL/GenBank/DDBJ databases">
        <title>Leeuwenhoekiella genomics.</title>
        <authorList>
            <person name="Tahon G."/>
            <person name="Willems A."/>
        </authorList>
    </citation>
    <scope>NUCLEOTIDE SEQUENCE [LARGE SCALE GENOMIC DNA]</scope>
    <source>
        <strain evidence="3 4">R-50232</strain>
    </source>
</reference>
<comment type="caution">
    <text evidence="3">The sequence shown here is derived from an EMBL/GenBank/DDBJ whole genome shotgun (WGS) entry which is preliminary data.</text>
</comment>
<dbReference type="Proteomes" id="UP000289821">
    <property type="component" value="Unassembled WGS sequence"/>
</dbReference>
<feature type="compositionally biased region" description="Basic and acidic residues" evidence="1">
    <location>
        <begin position="26"/>
        <end position="63"/>
    </location>
</feature>
<evidence type="ECO:0000259" key="2">
    <source>
        <dbReference type="Pfam" id="PF11827"/>
    </source>
</evidence>
<proteinExistence type="predicted"/>
<feature type="domain" description="DUF3347" evidence="2">
    <location>
        <begin position="85"/>
        <end position="153"/>
    </location>
</feature>
<feature type="region of interest" description="Disordered" evidence="1">
    <location>
        <begin position="26"/>
        <end position="64"/>
    </location>
</feature>
<dbReference type="EMBL" id="QOVI01000003">
    <property type="protein sequence ID" value="RXG15716.1"/>
    <property type="molecule type" value="Genomic_DNA"/>
</dbReference>
<name>A0A4Q0NWK7_9FLAO</name>
<evidence type="ECO:0000313" key="4">
    <source>
        <dbReference type="Proteomes" id="UP000289821"/>
    </source>
</evidence>